<name>A0A2R6P5E2_9APHY</name>
<gene>
    <name evidence="1" type="ORF">PHLCEN_2v5372</name>
</gene>
<proteinExistence type="predicted"/>
<dbReference type="EMBL" id="MLYV02000528">
    <property type="protein sequence ID" value="PSR85643.1"/>
    <property type="molecule type" value="Genomic_DNA"/>
</dbReference>
<organism evidence="1 2">
    <name type="scientific">Hermanssonia centrifuga</name>
    <dbReference type="NCBI Taxonomy" id="98765"/>
    <lineage>
        <taxon>Eukaryota</taxon>
        <taxon>Fungi</taxon>
        <taxon>Dikarya</taxon>
        <taxon>Basidiomycota</taxon>
        <taxon>Agaricomycotina</taxon>
        <taxon>Agaricomycetes</taxon>
        <taxon>Polyporales</taxon>
        <taxon>Meruliaceae</taxon>
        <taxon>Hermanssonia</taxon>
    </lineage>
</organism>
<dbReference type="AlphaFoldDB" id="A0A2R6P5E2"/>
<accession>A0A2R6P5E2</accession>
<sequence length="101" mass="11067">MSAKHRRLVPTYFWYLKYELQASPRIDCCSALKIIHLIPGEASCIPPCSAEGRRAIFLTLAAASITMQPIKALVPLNSHAANFSGTDLSYRYPLGISEDAG</sequence>
<keyword evidence="2" id="KW-1185">Reference proteome</keyword>
<protein>
    <submittedName>
        <fullName evidence="1">Uncharacterized protein</fullName>
    </submittedName>
</protein>
<evidence type="ECO:0000313" key="1">
    <source>
        <dbReference type="EMBL" id="PSR85643.1"/>
    </source>
</evidence>
<comment type="caution">
    <text evidence="1">The sequence shown here is derived from an EMBL/GenBank/DDBJ whole genome shotgun (WGS) entry which is preliminary data.</text>
</comment>
<reference evidence="1 2" key="1">
    <citation type="submission" date="2018-02" db="EMBL/GenBank/DDBJ databases">
        <title>Genome sequence of the basidiomycete white-rot fungus Phlebia centrifuga.</title>
        <authorList>
            <person name="Granchi Z."/>
            <person name="Peng M."/>
            <person name="de Vries R.P."/>
            <person name="Hilden K."/>
            <person name="Makela M.R."/>
            <person name="Grigoriev I."/>
            <person name="Riley R."/>
        </authorList>
    </citation>
    <scope>NUCLEOTIDE SEQUENCE [LARGE SCALE GENOMIC DNA]</scope>
    <source>
        <strain evidence="1 2">FBCC195</strain>
    </source>
</reference>
<dbReference type="Proteomes" id="UP000186601">
    <property type="component" value="Unassembled WGS sequence"/>
</dbReference>
<evidence type="ECO:0000313" key="2">
    <source>
        <dbReference type="Proteomes" id="UP000186601"/>
    </source>
</evidence>